<proteinExistence type="predicted"/>
<dbReference type="EMBL" id="CAEZXS010000032">
    <property type="protein sequence ID" value="CAB4691131.1"/>
    <property type="molecule type" value="Genomic_DNA"/>
</dbReference>
<evidence type="ECO:0000313" key="1">
    <source>
        <dbReference type="EMBL" id="CAB4691131.1"/>
    </source>
</evidence>
<reference evidence="1" key="1">
    <citation type="submission" date="2020-05" db="EMBL/GenBank/DDBJ databases">
        <authorList>
            <person name="Chiriac C."/>
            <person name="Salcher M."/>
            <person name="Ghai R."/>
            <person name="Kavagutti S V."/>
        </authorList>
    </citation>
    <scope>NUCLEOTIDE SEQUENCE</scope>
</reference>
<dbReference type="AlphaFoldDB" id="A0A6J6NWC0"/>
<organism evidence="1">
    <name type="scientific">freshwater metagenome</name>
    <dbReference type="NCBI Taxonomy" id="449393"/>
    <lineage>
        <taxon>unclassified sequences</taxon>
        <taxon>metagenomes</taxon>
        <taxon>ecological metagenomes</taxon>
    </lineage>
</organism>
<gene>
    <name evidence="1" type="ORF">UFOPK2582_00421</name>
</gene>
<accession>A0A6J6NWC0</accession>
<sequence>MTSIGYLAVKPSYVDSDPVRIKSVPEYFKVLRGNTEQRSLQLASALSSRPIGGYLRNLLLPQLRVGRVNTEALAETKLMGL</sequence>
<protein>
    <submittedName>
        <fullName evidence="1">Unannotated protein</fullName>
    </submittedName>
</protein>
<name>A0A6J6NWC0_9ZZZZ</name>